<keyword evidence="10" id="KW-1185">Reference proteome</keyword>
<feature type="compositionally biased region" description="Polar residues" evidence="8">
    <location>
        <begin position="408"/>
        <end position="418"/>
    </location>
</feature>
<evidence type="ECO:0000256" key="3">
    <source>
        <dbReference type="ARBA" id="ARBA00022525"/>
    </source>
</evidence>
<evidence type="ECO:0000256" key="6">
    <source>
        <dbReference type="ARBA" id="ARBA00023026"/>
    </source>
</evidence>
<dbReference type="Proteomes" id="UP000184144">
    <property type="component" value="Unassembled WGS sequence"/>
</dbReference>
<keyword evidence="4" id="KW-0800">Toxin</keyword>
<dbReference type="RefSeq" id="WP_073141229.1">
    <property type="nucleotide sequence ID" value="NZ_FQUV01000002.1"/>
</dbReference>
<proteinExistence type="predicted"/>
<dbReference type="InterPro" id="IPR003995">
    <property type="entry name" value="RTX_toxin_determinant-A"/>
</dbReference>
<dbReference type="GO" id="GO:0005509">
    <property type="term" value="F:calcium ion binding"/>
    <property type="evidence" value="ECO:0007669"/>
    <property type="project" value="InterPro"/>
</dbReference>
<organism evidence="9 10">
    <name type="scientific">Litoreibacter ascidiaceicola</name>
    <dbReference type="NCBI Taxonomy" id="1486859"/>
    <lineage>
        <taxon>Bacteria</taxon>
        <taxon>Pseudomonadati</taxon>
        <taxon>Pseudomonadota</taxon>
        <taxon>Alphaproteobacteria</taxon>
        <taxon>Rhodobacterales</taxon>
        <taxon>Roseobacteraceae</taxon>
        <taxon>Litoreibacter</taxon>
    </lineage>
</organism>
<gene>
    <name evidence="9" type="ORF">SAMN05444273_102345</name>
</gene>
<dbReference type="Pfam" id="PF00353">
    <property type="entry name" value="HemolysinCabind"/>
    <property type="match status" value="7"/>
</dbReference>
<dbReference type="InterPro" id="IPR001343">
    <property type="entry name" value="Hemolysn_Ca-bd"/>
</dbReference>
<evidence type="ECO:0000313" key="9">
    <source>
        <dbReference type="EMBL" id="SHE71321.1"/>
    </source>
</evidence>
<dbReference type="InterPro" id="IPR050557">
    <property type="entry name" value="RTX_toxin/Mannuronan_C5-epim"/>
</dbReference>
<evidence type="ECO:0000256" key="7">
    <source>
        <dbReference type="ARBA" id="ARBA00023136"/>
    </source>
</evidence>
<keyword evidence="7" id="KW-0472">Membrane</keyword>
<dbReference type="PANTHER" id="PTHR38340:SF1">
    <property type="entry name" value="S-LAYER PROTEIN"/>
    <property type="match status" value="1"/>
</dbReference>
<sequence>MIYGGQGNDVLAGNEGDDRITGGAGNDEISAGAGFDDLNGGRGDDILRGGEGTDYLDGGKGNDILVAGVDTDWLEGGDGNDILVALNGGGADELFGGEGEDLFVVGAESSATIYDHEPGDRIFVNYDPTDGPAPLIELQDAGDGSFDLVVDGVFSTNIFSSDPELSVADIELVDALGGGVNYAAMTTGAADGVAVDVSFVPEPQSGENIIEGTSDSEWLNGTSYDDTILAFDGFDTIHGEGGDDVIDGGGGDDYLYGESGNDILEGGTGADFAYGQEGDDLLLANSDGATDVLIGGEGQDIYVLDGFADEEEIQSFDIYQDQIIIDYPADAVLPVIEIQPIGSGAQILANGVEVLEIFGNVEGLTLEHIVFKDLSEVETTYAAIDAAAGQTGQPYVPPPPPPPGITLSGDSGDNTLTGTEGDDVIDGQAGDDEINALGGDDFIKGGSGADTINGGDGDDIISGRAGNDVIDGGAGNDTIDAGTGTNSIHGGDGNDIVAATGSTSGGLYGDAGDDILISGSSDIYNTMGTRLYGGEGNDIFVYADDTHSSSIGGFEPDNDLIVIHLDSGEPEPDITIDNSSPWNRLEIDGMYSISILMDENEDGTERYLTPNNIVFRDLSETGYDADALRGGA</sequence>
<dbReference type="Gene3D" id="2.150.10.10">
    <property type="entry name" value="Serralysin-like metalloprotease, C-terminal"/>
    <property type="match status" value="5"/>
</dbReference>
<dbReference type="GO" id="GO:0016020">
    <property type="term" value="C:membrane"/>
    <property type="evidence" value="ECO:0007669"/>
    <property type="project" value="UniProtKB-SubCell"/>
</dbReference>
<evidence type="ECO:0000256" key="4">
    <source>
        <dbReference type="ARBA" id="ARBA00022656"/>
    </source>
</evidence>
<feature type="region of interest" description="Disordered" evidence="8">
    <location>
        <begin position="1"/>
        <end position="36"/>
    </location>
</feature>
<feature type="region of interest" description="Disordered" evidence="8">
    <location>
        <begin position="400"/>
        <end position="419"/>
    </location>
</feature>
<dbReference type="GO" id="GO:0005576">
    <property type="term" value="C:extracellular region"/>
    <property type="evidence" value="ECO:0007669"/>
    <property type="project" value="UniProtKB-SubCell"/>
</dbReference>
<protein>
    <submittedName>
        <fullName evidence="9">Hemolysin-type calcium-binding repeat-containing protein</fullName>
    </submittedName>
</protein>
<evidence type="ECO:0000313" key="10">
    <source>
        <dbReference type="Proteomes" id="UP000184144"/>
    </source>
</evidence>
<evidence type="ECO:0000256" key="2">
    <source>
        <dbReference type="ARBA" id="ARBA00004613"/>
    </source>
</evidence>
<evidence type="ECO:0000256" key="8">
    <source>
        <dbReference type="SAM" id="MobiDB-lite"/>
    </source>
</evidence>
<accession>A0A1M4VQD6</accession>
<keyword evidence="6" id="KW-0843">Virulence</keyword>
<dbReference type="PRINTS" id="PR01488">
    <property type="entry name" value="RTXTOXINA"/>
</dbReference>
<dbReference type="OrthoDB" id="7793891at2"/>
<dbReference type="EMBL" id="FQUV01000002">
    <property type="protein sequence ID" value="SHE71321.1"/>
    <property type="molecule type" value="Genomic_DNA"/>
</dbReference>
<dbReference type="AlphaFoldDB" id="A0A1M4VQD6"/>
<dbReference type="PRINTS" id="PR00313">
    <property type="entry name" value="CABNDNGRPT"/>
</dbReference>
<evidence type="ECO:0000256" key="1">
    <source>
        <dbReference type="ARBA" id="ARBA00004370"/>
    </source>
</evidence>
<comment type="subcellular location">
    <subcellularLocation>
        <location evidence="1">Membrane</location>
    </subcellularLocation>
    <subcellularLocation>
        <location evidence="2">Secreted</location>
    </subcellularLocation>
</comment>
<dbReference type="PANTHER" id="PTHR38340">
    <property type="entry name" value="S-LAYER PROTEIN"/>
    <property type="match status" value="1"/>
</dbReference>
<dbReference type="InterPro" id="IPR018511">
    <property type="entry name" value="Hemolysin-typ_Ca-bd_CS"/>
</dbReference>
<reference evidence="10" key="1">
    <citation type="submission" date="2016-11" db="EMBL/GenBank/DDBJ databases">
        <authorList>
            <person name="Varghese N."/>
            <person name="Submissions S."/>
        </authorList>
    </citation>
    <scope>NUCLEOTIDE SEQUENCE [LARGE SCALE GENOMIC DNA]</scope>
    <source>
        <strain evidence="10">DSM 100566</strain>
    </source>
</reference>
<keyword evidence="3" id="KW-0964">Secreted</keyword>
<name>A0A1M4VQD6_9RHOB</name>
<evidence type="ECO:0000256" key="5">
    <source>
        <dbReference type="ARBA" id="ARBA00022737"/>
    </source>
</evidence>
<dbReference type="InterPro" id="IPR011049">
    <property type="entry name" value="Serralysin-like_metalloprot_C"/>
</dbReference>
<dbReference type="GO" id="GO:0090729">
    <property type="term" value="F:toxin activity"/>
    <property type="evidence" value="ECO:0007669"/>
    <property type="project" value="UniProtKB-KW"/>
</dbReference>
<dbReference type="STRING" id="1486859.SAMN05444273_102345"/>
<dbReference type="SUPFAM" id="SSF51120">
    <property type="entry name" value="beta-Roll"/>
    <property type="match status" value="4"/>
</dbReference>
<keyword evidence="5" id="KW-0677">Repeat</keyword>
<dbReference type="PROSITE" id="PS00330">
    <property type="entry name" value="HEMOLYSIN_CALCIUM"/>
    <property type="match status" value="6"/>
</dbReference>